<dbReference type="EMBL" id="BPQB01000110">
    <property type="protein sequence ID" value="GJE99454.1"/>
    <property type="molecule type" value="Genomic_DNA"/>
</dbReference>
<dbReference type="Proteomes" id="UP000703269">
    <property type="component" value="Unassembled WGS sequence"/>
</dbReference>
<keyword evidence="3" id="KW-1185">Reference proteome</keyword>
<comment type="caution">
    <text evidence="2">The sequence shown here is derived from an EMBL/GenBank/DDBJ whole genome shotgun (WGS) entry which is preliminary data.</text>
</comment>
<dbReference type="AlphaFoldDB" id="A0A9P3GTJ0"/>
<organism evidence="2 3">
    <name type="scientific">Phanerochaete sordida</name>
    <dbReference type="NCBI Taxonomy" id="48140"/>
    <lineage>
        <taxon>Eukaryota</taxon>
        <taxon>Fungi</taxon>
        <taxon>Dikarya</taxon>
        <taxon>Basidiomycota</taxon>
        <taxon>Agaricomycotina</taxon>
        <taxon>Agaricomycetes</taxon>
        <taxon>Polyporales</taxon>
        <taxon>Phanerochaetaceae</taxon>
        <taxon>Phanerochaete</taxon>
    </lineage>
</organism>
<name>A0A9P3GTJ0_9APHY</name>
<accession>A0A9P3GTJ0</accession>
<reference evidence="2 3" key="1">
    <citation type="submission" date="2021-08" db="EMBL/GenBank/DDBJ databases">
        <title>Draft Genome Sequence of Phanerochaete sordida strain YK-624.</title>
        <authorList>
            <person name="Mori T."/>
            <person name="Dohra H."/>
            <person name="Suzuki T."/>
            <person name="Kawagishi H."/>
            <person name="Hirai H."/>
        </authorList>
    </citation>
    <scope>NUCLEOTIDE SEQUENCE [LARGE SCALE GENOMIC DNA]</scope>
    <source>
        <strain evidence="2 3">YK-624</strain>
    </source>
</reference>
<feature type="region of interest" description="Disordered" evidence="1">
    <location>
        <begin position="106"/>
        <end position="133"/>
    </location>
</feature>
<feature type="compositionally biased region" description="Polar residues" evidence="1">
    <location>
        <begin position="117"/>
        <end position="133"/>
    </location>
</feature>
<gene>
    <name evidence="2" type="ORF">PsYK624_157180</name>
</gene>
<evidence type="ECO:0000256" key="1">
    <source>
        <dbReference type="SAM" id="MobiDB-lite"/>
    </source>
</evidence>
<evidence type="ECO:0000313" key="2">
    <source>
        <dbReference type="EMBL" id="GJE99454.1"/>
    </source>
</evidence>
<sequence length="282" mass="31090">MLPSALARLPPAASVYPRYNTSQRQVSCNRQFRSCPRLLDNGLEYLQHLQDRHMIDLRTADYLYFKCPFAPCYVKHPNWQQLCEHMRHHLGIGISARVAVPQEPQVSPGAALVGPSGLSSTRPSGTYQPWTNPQQDLPQVIPIGIGRYLNMSATTRAGGPPHAQRYPRMACAFPLPGEQPDFGAGQYEDSLADDTLPGDDWQAQDQQGVQQSSLHIQTIVNQLPAVYVMGESAQLSYCSSLAPPASAADPPSALRLRLDFRDSAGFEKLSALDTLPLLKSFH</sequence>
<protein>
    <submittedName>
        <fullName evidence="2">Uncharacterized protein</fullName>
    </submittedName>
</protein>
<proteinExistence type="predicted"/>
<evidence type="ECO:0000313" key="3">
    <source>
        <dbReference type="Proteomes" id="UP000703269"/>
    </source>
</evidence>